<evidence type="ECO:0000259" key="1">
    <source>
        <dbReference type="Pfam" id="PF14336"/>
    </source>
</evidence>
<evidence type="ECO:0000313" key="2">
    <source>
        <dbReference type="EMBL" id="HGL40263.1"/>
    </source>
</evidence>
<dbReference type="EMBL" id="DTCM01000014">
    <property type="protein sequence ID" value="HGL40263.1"/>
    <property type="molecule type" value="Genomic_DNA"/>
</dbReference>
<reference evidence="3" key="1">
    <citation type="journal article" date="2020" name="mSystems">
        <title>Genome- and Community-Level Interaction Insights into Carbon Utilization and Element Cycling Functions of Hydrothermarchaeota in Hydrothermal Sediment.</title>
        <authorList>
            <person name="Zhou Z."/>
            <person name="Liu Y."/>
            <person name="Xu W."/>
            <person name="Pan J."/>
            <person name="Luo Z.H."/>
            <person name="Li M."/>
        </authorList>
    </citation>
    <scope>NUCLEOTIDE SEQUENCE [LARGE SCALE GENOMIC DNA]</scope>
    <source>
        <strain evidence="3">SpSt-613</strain>
        <strain evidence="2">SpSt-669</strain>
    </source>
</reference>
<dbReference type="PANTHER" id="PTHR32022:SF10">
    <property type="entry name" value="D-GLUTAMATE CYCLASE, MITOCHONDRIAL"/>
    <property type="match status" value="1"/>
</dbReference>
<feature type="domain" description="D-glutamate cyclase-like C-terminal" evidence="1">
    <location>
        <begin position="51"/>
        <end position="301"/>
    </location>
</feature>
<sequence length="316" mass="32921">MEHSYEVDVGVIYGLDAAEFVDRVVTVDYVGRGVVKSLYAAARKLADGPLCGRAAELLSEASVVAVATGFPILRFGGAPESDGLLSSVLFPRWLEARGGCAVIFVDEGFEKVAEVGLKAAGAKTSTLIKVSRGVGEETLTSLVVETGADLLVAVERPGANKHGQYHNSVGENITAYTAPLDKVFEKLSRLGKPFIAFGDGGNEAGMGLIKDAVEMYVPHGEVCRCPCSGGIASTTSATYLVTASISDLGFYGAMALADNLAYRQTLKNMHHAAEALFAAGCVDAFRGSNNIGVDGLGIDAVEAVAAILARIAAREK</sequence>
<protein>
    <submittedName>
        <fullName evidence="3">DUF4392 domain-containing protein</fullName>
    </submittedName>
</protein>
<dbReference type="Pfam" id="PF14336">
    <property type="entry name" value="GLUCM-like_C"/>
    <property type="match status" value="1"/>
</dbReference>
<proteinExistence type="predicted"/>
<accession>A0A7C4I4K0</accession>
<gene>
    <name evidence="3" type="ORF">ENT82_01515</name>
    <name evidence="2" type="ORF">ENU43_01140</name>
</gene>
<dbReference type="InterPro" id="IPR025504">
    <property type="entry name" value="GLUCM_C"/>
</dbReference>
<dbReference type="AlphaFoldDB" id="A0A7C4I4K0"/>
<evidence type="ECO:0000313" key="3">
    <source>
        <dbReference type="EMBL" id="HGN89794.1"/>
    </source>
</evidence>
<dbReference type="PANTHER" id="PTHR32022">
    <property type="entry name" value="D-GLUTAMATE CYCLASE, MITOCHONDRIAL"/>
    <property type="match status" value="1"/>
</dbReference>
<dbReference type="Gene3D" id="3.90.1640.20">
    <property type="entry name" value="TON_0340"/>
    <property type="match status" value="1"/>
</dbReference>
<comment type="caution">
    <text evidence="3">The sequence shown here is derived from an EMBL/GenBank/DDBJ whole genome shotgun (WGS) entry which is preliminary data.</text>
</comment>
<name>A0A7C4I4K0_CALS0</name>
<organism evidence="3">
    <name type="scientific">Caldiarchaeum subterraneum</name>
    <dbReference type="NCBI Taxonomy" id="311458"/>
    <lineage>
        <taxon>Archaea</taxon>
        <taxon>Nitrososphaerota</taxon>
        <taxon>Candidatus Caldarchaeales</taxon>
        <taxon>Candidatus Caldarchaeaceae</taxon>
        <taxon>Candidatus Caldarchaeum</taxon>
    </lineage>
</organism>
<dbReference type="EMBL" id="DTAD01000017">
    <property type="protein sequence ID" value="HGN89794.1"/>
    <property type="molecule type" value="Genomic_DNA"/>
</dbReference>